<evidence type="ECO:0000256" key="1">
    <source>
        <dbReference type="SAM" id="MobiDB-lite"/>
    </source>
</evidence>
<dbReference type="OrthoDB" id="2959034at2759"/>
<organism evidence="2 3">
    <name type="scientific">Suillus discolor</name>
    <dbReference type="NCBI Taxonomy" id="1912936"/>
    <lineage>
        <taxon>Eukaryota</taxon>
        <taxon>Fungi</taxon>
        <taxon>Dikarya</taxon>
        <taxon>Basidiomycota</taxon>
        <taxon>Agaricomycotina</taxon>
        <taxon>Agaricomycetes</taxon>
        <taxon>Agaricomycetidae</taxon>
        <taxon>Boletales</taxon>
        <taxon>Suillineae</taxon>
        <taxon>Suillaceae</taxon>
        <taxon>Suillus</taxon>
    </lineage>
</organism>
<evidence type="ECO:0000313" key="3">
    <source>
        <dbReference type="Proteomes" id="UP000823399"/>
    </source>
</evidence>
<comment type="caution">
    <text evidence="2">The sequence shown here is derived from an EMBL/GenBank/DDBJ whole genome shotgun (WGS) entry which is preliminary data.</text>
</comment>
<dbReference type="RefSeq" id="XP_041286717.1">
    <property type="nucleotide sequence ID" value="XM_041442367.1"/>
</dbReference>
<name>A0A9P7EWF1_9AGAM</name>
<feature type="region of interest" description="Disordered" evidence="1">
    <location>
        <begin position="1"/>
        <end position="32"/>
    </location>
</feature>
<accession>A0A9P7EWF1</accession>
<dbReference type="GeneID" id="64704626"/>
<dbReference type="Proteomes" id="UP000823399">
    <property type="component" value="Unassembled WGS sequence"/>
</dbReference>
<protein>
    <submittedName>
        <fullName evidence="2">Uncharacterized protein</fullName>
    </submittedName>
</protein>
<gene>
    <name evidence="2" type="ORF">F5147DRAFT_779822</name>
</gene>
<keyword evidence="3" id="KW-1185">Reference proteome</keyword>
<dbReference type="AlphaFoldDB" id="A0A9P7EWF1"/>
<proteinExistence type="predicted"/>
<sequence length="276" mass="30671">MTTNPSEDSDDKKFVGAGDAPPSYDTTPLSESSSATRQSFSLSSFFSFLFAARQKRTAVLSRIRDIVLTPDFNQSSAASIINACAADLTTKGFSKLLQKPNIEDHTALYWAIVNNQREVVVALAAFISECSPACSSELRLACMATSDHASFMQLKLANIDAKGEVLRRSLGCPPDEIEVGMGNDDQFVVSFRIRKFQKRLRITQKLNYEFVADGRIWFLRFDMSTVQWKWHVLYGISSPSLPACPKASFQIEGKPGREPLKLPPGDEFIETIVPQE</sequence>
<dbReference type="EMBL" id="JABBWM010000093">
    <property type="protein sequence ID" value="KAG2091972.1"/>
    <property type="molecule type" value="Genomic_DNA"/>
</dbReference>
<reference evidence="2" key="1">
    <citation type="journal article" date="2020" name="New Phytol.">
        <title>Comparative genomics reveals dynamic genome evolution in host specialist ectomycorrhizal fungi.</title>
        <authorList>
            <person name="Lofgren L.A."/>
            <person name="Nguyen N.H."/>
            <person name="Vilgalys R."/>
            <person name="Ruytinx J."/>
            <person name="Liao H.L."/>
            <person name="Branco S."/>
            <person name="Kuo A."/>
            <person name="LaButti K."/>
            <person name="Lipzen A."/>
            <person name="Andreopoulos W."/>
            <person name="Pangilinan J."/>
            <person name="Riley R."/>
            <person name="Hundley H."/>
            <person name="Na H."/>
            <person name="Barry K."/>
            <person name="Grigoriev I.V."/>
            <person name="Stajich J.E."/>
            <person name="Kennedy P.G."/>
        </authorList>
    </citation>
    <scope>NUCLEOTIDE SEQUENCE</scope>
    <source>
        <strain evidence="2">FC423</strain>
    </source>
</reference>
<evidence type="ECO:0000313" key="2">
    <source>
        <dbReference type="EMBL" id="KAG2091972.1"/>
    </source>
</evidence>